<dbReference type="InterPro" id="IPR036291">
    <property type="entry name" value="NAD(P)-bd_dom_sf"/>
</dbReference>
<evidence type="ECO:0000259" key="1">
    <source>
        <dbReference type="Pfam" id="PF01370"/>
    </source>
</evidence>
<dbReference type="SUPFAM" id="SSF51735">
    <property type="entry name" value="NAD(P)-binding Rossmann-fold domains"/>
    <property type="match status" value="1"/>
</dbReference>
<evidence type="ECO:0000313" key="2">
    <source>
        <dbReference type="EMBL" id="KAJ5311061.1"/>
    </source>
</evidence>
<dbReference type="AlphaFoldDB" id="A0A9W9PTD5"/>
<proteinExistence type="predicted"/>
<dbReference type="InterPro" id="IPR001509">
    <property type="entry name" value="Epimerase_deHydtase"/>
</dbReference>
<reference evidence="2" key="1">
    <citation type="submission" date="2022-12" db="EMBL/GenBank/DDBJ databases">
        <authorList>
            <person name="Petersen C."/>
        </authorList>
    </citation>
    <scope>NUCLEOTIDE SEQUENCE</scope>
    <source>
        <strain evidence="2">IBT 21472</strain>
    </source>
</reference>
<reference evidence="2" key="2">
    <citation type="journal article" date="2023" name="IMA Fungus">
        <title>Comparative genomic study of the Penicillium genus elucidates a diverse pangenome and 15 lateral gene transfer events.</title>
        <authorList>
            <person name="Petersen C."/>
            <person name="Sorensen T."/>
            <person name="Nielsen M.R."/>
            <person name="Sondergaard T.E."/>
            <person name="Sorensen J.L."/>
            <person name="Fitzpatrick D.A."/>
            <person name="Frisvad J.C."/>
            <person name="Nielsen K.L."/>
        </authorList>
    </citation>
    <scope>NUCLEOTIDE SEQUENCE</scope>
    <source>
        <strain evidence="2">IBT 21472</strain>
    </source>
</reference>
<comment type="caution">
    <text evidence="2">The sequence shown here is derived from an EMBL/GenBank/DDBJ whole genome shotgun (WGS) entry which is preliminary data.</text>
</comment>
<dbReference type="Pfam" id="PF01370">
    <property type="entry name" value="Epimerase"/>
    <property type="match status" value="1"/>
</dbReference>
<protein>
    <recommendedName>
        <fullName evidence="1">NAD-dependent epimerase/dehydratase domain-containing protein</fullName>
    </recommendedName>
</protein>
<keyword evidence="3" id="KW-1185">Reference proteome</keyword>
<accession>A0A9W9PTD5</accession>
<organism evidence="2 3">
    <name type="scientific">Penicillium atrosanguineum</name>
    <dbReference type="NCBI Taxonomy" id="1132637"/>
    <lineage>
        <taxon>Eukaryota</taxon>
        <taxon>Fungi</taxon>
        <taxon>Dikarya</taxon>
        <taxon>Ascomycota</taxon>
        <taxon>Pezizomycotina</taxon>
        <taxon>Eurotiomycetes</taxon>
        <taxon>Eurotiomycetidae</taxon>
        <taxon>Eurotiales</taxon>
        <taxon>Aspergillaceae</taxon>
        <taxon>Penicillium</taxon>
    </lineage>
</organism>
<dbReference type="Gene3D" id="3.40.50.720">
    <property type="entry name" value="NAD(P)-binding Rossmann-like Domain"/>
    <property type="match status" value="1"/>
</dbReference>
<dbReference type="Proteomes" id="UP001147746">
    <property type="component" value="Unassembled WGS sequence"/>
</dbReference>
<dbReference type="EMBL" id="JAPZBO010000007">
    <property type="protein sequence ID" value="KAJ5311061.1"/>
    <property type="molecule type" value="Genomic_DNA"/>
</dbReference>
<feature type="domain" description="NAD-dependent epimerase/dehydratase" evidence="1">
    <location>
        <begin position="3"/>
        <end position="103"/>
    </location>
</feature>
<sequence>MRVLLLGGTGNVGSRLLSALIQREHTVFAFVRDPSKLAPGVQDKLAVTQNRCDAIVNTAGLAAMAPWGKSDLPDIVEAVTTAALEAGQERGSPLRVWYLGGQSILDIPTKKCMIMDYVWIFPTHRFTWNRLRSLPPSAIAWSILCPNYMNPLSETTYPFPAEASADNLVASASVPPDWSLKFLRIPLIGVYLNILSQASGYATLLEDNADLVAKDLLDGHDSKWIHQKVGTKQRQH</sequence>
<evidence type="ECO:0000313" key="3">
    <source>
        <dbReference type="Proteomes" id="UP001147746"/>
    </source>
</evidence>
<name>A0A9W9PTD5_9EURO</name>
<gene>
    <name evidence="2" type="ORF">N7476_006921</name>
</gene>